<proteinExistence type="inferred from homology"/>
<evidence type="ECO:0000256" key="3">
    <source>
        <dbReference type="ARBA" id="ARBA00022840"/>
    </source>
</evidence>
<dbReference type="InterPro" id="IPR014746">
    <property type="entry name" value="Gln_synth/guanido_kin_cat_dom"/>
</dbReference>
<dbReference type="InterPro" id="IPR011793">
    <property type="entry name" value="YbdK"/>
</dbReference>
<evidence type="ECO:0000256" key="2">
    <source>
        <dbReference type="ARBA" id="ARBA00022741"/>
    </source>
</evidence>
<dbReference type="GO" id="GO:0004357">
    <property type="term" value="F:glutamate-cysteine ligase activity"/>
    <property type="evidence" value="ECO:0007669"/>
    <property type="project" value="UniProtKB-EC"/>
</dbReference>
<keyword evidence="1 4" id="KW-0436">Ligase</keyword>
<dbReference type="KEGG" id="mfy:HH212_21310"/>
<dbReference type="PANTHER" id="PTHR36510">
    <property type="entry name" value="GLUTAMATE--CYSTEINE LIGASE 2-RELATED"/>
    <property type="match status" value="1"/>
</dbReference>
<dbReference type="GO" id="GO:0005524">
    <property type="term" value="F:ATP binding"/>
    <property type="evidence" value="ECO:0007669"/>
    <property type="project" value="UniProtKB-KW"/>
</dbReference>
<dbReference type="NCBIfam" id="NF010040">
    <property type="entry name" value="PRK13516.1"/>
    <property type="match status" value="1"/>
</dbReference>
<protein>
    <recommendedName>
        <fullName evidence="4">Putative glutamate--cysteine ligase 2</fullName>
        <ecNumber evidence="4">6.3.2.2</ecNumber>
    </recommendedName>
    <alternativeName>
        <fullName evidence="4">Gamma-glutamylcysteine synthetase 2</fullName>
        <shortName evidence="4">GCS 2</shortName>
        <shortName evidence="4">Gamma-GCS 2</shortName>
    </alternativeName>
</protein>
<comment type="function">
    <text evidence="4">ATP-dependent carboxylate-amine ligase which exhibits weak glutamate--cysteine ligase activity.</text>
</comment>
<dbReference type="PANTHER" id="PTHR36510:SF1">
    <property type="entry name" value="GLUTAMATE--CYSTEINE LIGASE 2-RELATED"/>
    <property type="match status" value="1"/>
</dbReference>
<evidence type="ECO:0000256" key="1">
    <source>
        <dbReference type="ARBA" id="ARBA00022598"/>
    </source>
</evidence>
<dbReference type="Pfam" id="PF04107">
    <property type="entry name" value="GCS2"/>
    <property type="match status" value="1"/>
</dbReference>
<dbReference type="NCBIfam" id="TIGR02050">
    <property type="entry name" value="gshA_cyan_rel"/>
    <property type="match status" value="1"/>
</dbReference>
<sequence>MPFETDSAAGAAAAGTGAAPALEPFRASQSLTLGVELELQLVSLSDFDLVPASPDMLDLLARAPFPGNVTPEITQSMIEINSSVHTGHGELLAQLREIRDTLVRAGDRLNVGVCGGGTHPFQQWSQRRIYAKPRFREVSQLYGYLAKQFTVFGQHVHIGCRSGDEALYLLHALNRYVPHFIALSASSPFSQGSDTSFQSARLNSVFAFPLSGRAPFLLRWDAFAEDYFNRMAGTGIVRSMKDFYWDLRPKPEYGTIELRVCDTPLSVERAAALACYLQALCRYLLEGNEPAPREDDYLVYNYNRFQACRFGLDGTLVHPQRHEQLPLREDILTTLRRLEPHAAALGSGAALDLLYRESHTGSDATFLRQAFEADGSREAIVDAALRRFRAGE</sequence>
<accession>A0A7Z2ZU36</accession>
<organism evidence="5 6">
    <name type="scientific">Massilia forsythiae</name>
    <dbReference type="NCBI Taxonomy" id="2728020"/>
    <lineage>
        <taxon>Bacteria</taxon>
        <taxon>Pseudomonadati</taxon>
        <taxon>Pseudomonadota</taxon>
        <taxon>Betaproteobacteria</taxon>
        <taxon>Burkholderiales</taxon>
        <taxon>Oxalobacteraceae</taxon>
        <taxon>Telluria group</taxon>
        <taxon>Massilia</taxon>
    </lineage>
</organism>
<keyword evidence="2 4" id="KW-0547">Nucleotide-binding</keyword>
<gene>
    <name evidence="5" type="ORF">HH212_21310</name>
</gene>
<reference evidence="5 6" key="1">
    <citation type="submission" date="2020-04" db="EMBL/GenBank/DDBJ databases">
        <title>Genome sequencing of novel species.</title>
        <authorList>
            <person name="Heo J."/>
            <person name="Kim S.-J."/>
            <person name="Kim J.-S."/>
            <person name="Hong S.-B."/>
            <person name="Kwon S.-W."/>
        </authorList>
    </citation>
    <scope>NUCLEOTIDE SEQUENCE [LARGE SCALE GENOMIC DNA]</scope>
    <source>
        <strain evidence="5 6">GN2-R2</strain>
    </source>
</reference>
<dbReference type="AlphaFoldDB" id="A0A7Z2ZU36"/>
<keyword evidence="3 4" id="KW-0067">ATP-binding</keyword>
<dbReference type="Gene3D" id="3.30.590.20">
    <property type="match status" value="1"/>
</dbReference>
<evidence type="ECO:0000256" key="4">
    <source>
        <dbReference type="HAMAP-Rule" id="MF_01609"/>
    </source>
</evidence>
<dbReference type="GO" id="GO:0042398">
    <property type="term" value="P:modified amino acid biosynthetic process"/>
    <property type="evidence" value="ECO:0007669"/>
    <property type="project" value="InterPro"/>
</dbReference>
<name>A0A7Z2ZU36_9BURK</name>
<dbReference type="Proteomes" id="UP000502415">
    <property type="component" value="Chromosome"/>
</dbReference>
<dbReference type="SUPFAM" id="SSF55931">
    <property type="entry name" value="Glutamine synthetase/guanido kinase"/>
    <property type="match status" value="1"/>
</dbReference>
<dbReference type="InterPro" id="IPR006336">
    <property type="entry name" value="GCS2"/>
</dbReference>
<dbReference type="HAMAP" id="MF_01609">
    <property type="entry name" value="Glu_cys_ligase_2"/>
    <property type="match status" value="1"/>
</dbReference>
<dbReference type="RefSeq" id="WP_170204333.1">
    <property type="nucleotide sequence ID" value="NZ_CP051685.1"/>
</dbReference>
<comment type="catalytic activity">
    <reaction evidence="4">
        <text>L-cysteine + L-glutamate + ATP = gamma-L-glutamyl-L-cysteine + ADP + phosphate + H(+)</text>
        <dbReference type="Rhea" id="RHEA:13285"/>
        <dbReference type="ChEBI" id="CHEBI:15378"/>
        <dbReference type="ChEBI" id="CHEBI:29985"/>
        <dbReference type="ChEBI" id="CHEBI:30616"/>
        <dbReference type="ChEBI" id="CHEBI:35235"/>
        <dbReference type="ChEBI" id="CHEBI:43474"/>
        <dbReference type="ChEBI" id="CHEBI:58173"/>
        <dbReference type="ChEBI" id="CHEBI:456216"/>
        <dbReference type="EC" id="6.3.2.2"/>
    </reaction>
</comment>
<evidence type="ECO:0000313" key="5">
    <source>
        <dbReference type="EMBL" id="QJE02246.1"/>
    </source>
</evidence>
<evidence type="ECO:0000313" key="6">
    <source>
        <dbReference type="Proteomes" id="UP000502415"/>
    </source>
</evidence>
<dbReference type="InterPro" id="IPR050141">
    <property type="entry name" value="GCL_type2/YbdK_subfam"/>
</dbReference>
<keyword evidence="6" id="KW-1185">Reference proteome</keyword>
<comment type="similarity">
    <text evidence="4">Belongs to the glutamate--cysteine ligase type 2 family. YbdK subfamily.</text>
</comment>
<dbReference type="EMBL" id="CP051685">
    <property type="protein sequence ID" value="QJE02246.1"/>
    <property type="molecule type" value="Genomic_DNA"/>
</dbReference>
<dbReference type="EC" id="6.3.2.2" evidence="4"/>